<proteinExistence type="predicted"/>
<dbReference type="Proteomes" id="UP000287651">
    <property type="component" value="Unassembled WGS sequence"/>
</dbReference>
<evidence type="ECO:0008006" key="4">
    <source>
        <dbReference type="Google" id="ProtNLM"/>
    </source>
</evidence>
<dbReference type="Gene3D" id="2.40.70.10">
    <property type="entry name" value="Acid Proteases"/>
    <property type="match status" value="1"/>
</dbReference>
<dbReference type="AlphaFoldDB" id="A0A426YKL6"/>
<accession>A0A426YKL6</accession>
<reference evidence="2 3" key="1">
    <citation type="journal article" date="2014" name="Agronomy (Basel)">
        <title>A Draft Genome Sequence for Ensete ventricosum, the Drought-Tolerant Tree Against Hunger.</title>
        <authorList>
            <person name="Harrison J."/>
            <person name="Moore K.A."/>
            <person name="Paszkiewicz K."/>
            <person name="Jones T."/>
            <person name="Grant M."/>
            <person name="Ambacheew D."/>
            <person name="Muzemil S."/>
            <person name="Studholme D.J."/>
        </authorList>
    </citation>
    <scope>NUCLEOTIDE SEQUENCE [LARGE SCALE GENOMIC DNA]</scope>
</reference>
<evidence type="ECO:0000313" key="3">
    <source>
        <dbReference type="Proteomes" id="UP000287651"/>
    </source>
</evidence>
<dbReference type="EMBL" id="AMZH03011764">
    <property type="protein sequence ID" value="RRT52264.1"/>
    <property type="molecule type" value="Genomic_DNA"/>
</dbReference>
<evidence type="ECO:0000256" key="1">
    <source>
        <dbReference type="SAM" id="MobiDB-lite"/>
    </source>
</evidence>
<dbReference type="InterPro" id="IPR021109">
    <property type="entry name" value="Peptidase_aspartic_dom_sf"/>
</dbReference>
<protein>
    <recommendedName>
        <fullName evidence="4">Retrotransposon gag domain-containing protein</fullName>
    </recommendedName>
</protein>
<organism evidence="2 3">
    <name type="scientific">Ensete ventricosum</name>
    <name type="common">Abyssinian banana</name>
    <name type="synonym">Musa ensete</name>
    <dbReference type="NCBI Taxonomy" id="4639"/>
    <lineage>
        <taxon>Eukaryota</taxon>
        <taxon>Viridiplantae</taxon>
        <taxon>Streptophyta</taxon>
        <taxon>Embryophyta</taxon>
        <taxon>Tracheophyta</taxon>
        <taxon>Spermatophyta</taxon>
        <taxon>Magnoliopsida</taxon>
        <taxon>Liliopsida</taxon>
        <taxon>Zingiberales</taxon>
        <taxon>Musaceae</taxon>
        <taxon>Ensete</taxon>
    </lineage>
</organism>
<dbReference type="CDD" id="cd00303">
    <property type="entry name" value="retropepsin_like"/>
    <property type="match status" value="1"/>
</dbReference>
<feature type="region of interest" description="Disordered" evidence="1">
    <location>
        <begin position="55"/>
        <end position="80"/>
    </location>
</feature>
<sequence>MPLTQQQKKDLNIIDLEAYTMTLEEALNTKFEAFESRIEEKMQSLFAEFSIDRLPSPKKSQQGETSDRRDNPQEHGHIILDPNTSCMKADFPIWEEGDPIEWIMRAKCYFWFYRTADATRVEITAIHLEGNAIQWFNWYEHAHGEDEDSKPSEESLELKDEAAEEELQLVDYALHALTGYSNPQTMKVGGLLKQQLIIVLIDMGSINNFLNSKVAARMTLQIEGCNKFDVKVADGRILNCDQWCPRAKLLLQDQEVVADFFLIPINDYEAMLGIE</sequence>
<comment type="caution">
    <text evidence="2">The sequence shown here is derived from an EMBL/GenBank/DDBJ whole genome shotgun (WGS) entry which is preliminary data.</text>
</comment>
<evidence type="ECO:0000313" key="2">
    <source>
        <dbReference type="EMBL" id="RRT52264.1"/>
    </source>
</evidence>
<name>A0A426YKL6_ENSVE</name>
<gene>
    <name evidence="2" type="ORF">B296_00021292</name>
</gene>
<feature type="compositionally biased region" description="Basic and acidic residues" evidence="1">
    <location>
        <begin position="65"/>
        <end position="78"/>
    </location>
</feature>